<dbReference type="PANTHER" id="PTHR30290">
    <property type="entry name" value="PERIPLASMIC BINDING COMPONENT OF ABC TRANSPORTER"/>
    <property type="match status" value="1"/>
</dbReference>
<keyword evidence="4" id="KW-0732">Signal</keyword>
<sequence length="510" mass="55439">MAPRNERQANSTHKRRAEFRAARFALGALLITLGSCSLFGERGPVRIAAIGPVNPAANPVNGELSAGNAALLDATSQGLVSFDNQGQIEPGLAERWTVTTDGRSYIFRIREAKWTDGRKVNAEDVAAILRSYLAERSRHLMRDDFPEVETIKAMTDMVIEIRLATPQPAILDLLAQPSMAIVGRRGGAGPMRAKRIGRALLLSPVPDPLAEDSEAAEAAANDPAASIELVGATAPRALARFQNGYADGVIGGRFSTLPYFVASNIGRSRLVVDPVPGIFGLTVLRTDGFLAIDSNRAALSRAIRRDRLVRAFGLAEWQPQVSLRPDHHRRDGGPPPYIPTWYDYDDASRQAQARRAVEAWRSGGREIAPLRIAVPDSPGGRILFAYISADFAAVGVPSRRVKMTETADLKLLDEVAPNDDPLWALRRLSCRRDTLCNRDAQALIDLANANVDAGQRMSQLVEAEIVLARYSPFIPLATPLRWSVASQRLAGLRANGRGHHPLNLMLAATN</sequence>
<dbReference type="Proteomes" id="UP001166571">
    <property type="component" value="Unassembled WGS sequence"/>
</dbReference>
<comment type="subcellular location">
    <subcellularLocation>
        <location evidence="1">Periplasm</location>
    </subcellularLocation>
</comment>
<dbReference type="EMBL" id="JAILXK010000001">
    <property type="protein sequence ID" value="MBY4636549.1"/>
    <property type="molecule type" value="Genomic_DNA"/>
</dbReference>
<keyword evidence="8" id="KW-1185">Reference proteome</keyword>
<comment type="caution">
    <text evidence="7">The sequence shown here is derived from an EMBL/GenBank/DDBJ whole genome shotgun (WGS) entry which is preliminary data.</text>
</comment>
<name>A0ABS7MC47_9SPHN</name>
<protein>
    <submittedName>
        <fullName evidence="7">ABC transporter substrate-binding protein</fullName>
    </submittedName>
</protein>
<keyword evidence="5" id="KW-0472">Membrane</keyword>
<proteinExistence type="inferred from homology"/>
<dbReference type="Gene3D" id="3.40.190.10">
    <property type="entry name" value="Periplasmic binding protein-like II"/>
    <property type="match status" value="1"/>
</dbReference>
<dbReference type="InterPro" id="IPR039424">
    <property type="entry name" value="SBP_5"/>
</dbReference>
<comment type="similarity">
    <text evidence="2">Belongs to the bacterial solute-binding protein 5 family.</text>
</comment>
<evidence type="ECO:0000256" key="5">
    <source>
        <dbReference type="SAM" id="Phobius"/>
    </source>
</evidence>
<keyword evidence="3" id="KW-0813">Transport</keyword>
<evidence type="ECO:0000256" key="3">
    <source>
        <dbReference type="ARBA" id="ARBA00022448"/>
    </source>
</evidence>
<dbReference type="Gene3D" id="3.10.105.10">
    <property type="entry name" value="Dipeptide-binding Protein, Domain 3"/>
    <property type="match status" value="1"/>
</dbReference>
<evidence type="ECO:0000256" key="4">
    <source>
        <dbReference type="ARBA" id="ARBA00022729"/>
    </source>
</evidence>
<evidence type="ECO:0000313" key="8">
    <source>
        <dbReference type="Proteomes" id="UP001166571"/>
    </source>
</evidence>
<evidence type="ECO:0000256" key="2">
    <source>
        <dbReference type="ARBA" id="ARBA00005695"/>
    </source>
</evidence>
<gene>
    <name evidence="7" type="ORF">K5P26_05275</name>
</gene>
<reference evidence="7" key="1">
    <citation type="submission" date="2021-08" db="EMBL/GenBank/DDBJ databases">
        <title>Sphingopyxis panaciterrulae sp. nov., isolated from the surface water of the Yellow Sea.</title>
        <authorList>
            <person name="Gao Z."/>
            <person name="Zhang D."/>
            <person name="Zhang A."/>
        </authorList>
    </citation>
    <scope>NUCLEOTIDE SEQUENCE</scope>
    <source>
        <strain evidence="7">XHP0097</strain>
    </source>
</reference>
<dbReference type="PANTHER" id="PTHR30290:SF10">
    <property type="entry name" value="PERIPLASMIC OLIGOPEPTIDE-BINDING PROTEIN-RELATED"/>
    <property type="match status" value="1"/>
</dbReference>
<accession>A0ABS7MC47</accession>
<organism evidence="7 8">
    <name type="scientific">Sphingopyxis jiangsuensis</name>
    <dbReference type="NCBI Taxonomy" id="2871171"/>
    <lineage>
        <taxon>Bacteria</taxon>
        <taxon>Pseudomonadati</taxon>
        <taxon>Pseudomonadota</taxon>
        <taxon>Alphaproteobacteria</taxon>
        <taxon>Sphingomonadales</taxon>
        <taxon>Sphingomonadaceae</taxon>
        <taxon>Sphingopyxis</taxon>
    </lineage>
</organism>
<evidence type="ECO:0000256" key="1">
    <source>
        <dbReference type="ARBA" id="ARBA00004418"/>
    </source>
</evidence>
<dbReference type="RefSeq" id="WP_222135990.1">
    <property type="nucleotide sequence ID" value="NZ_JAILXK010000001.1"/>
</dbReference>
<dbReference type="Pfam" id="PF00496">
    <property type="entry name" value="SBP_bac_5"/>
    <property type="match status" value="1"/>
</dbReference>
<keyword evidence="5" id="KW-1133">Transmembrane helix</keyword>
<feature type="transmembrane region" description="Helical" evidence="5">
    <location>
        <begin position="21"/>
        <end position="40"/>
    </location>
</feature>
<dbReference type="Gene3D" id="3.90.76.10">
    <property type="entry name" value="Dipeptide-binding Protein, Domain 1"/>
    <property type="match status" value="1"/>
</dbReference>
<evidence type="ECO:0000259" key="6">
    <source>
        <dbReference type="Pfam" id="PF00496"/>
    </source>
</evidence>
<dbReference type="InterPro" id="IPR000914">
    <property type="entry name" value="SBP_5_dom"/>
</dbReference>
<dbReference type="SUPFAM" id="SSF53850">
    <property type="entry name" value="Periplasmic binding protein-like II"/>
    <property type="match status" value="1"/>
</dbReference>
<evidence type="ECO:0000313" key="7">
    <source>
        <dbReference type="EMBL" id="MBY4636549.1"/>
    </source>
</evidence>
<keyword evidence="5" id="KW-0812">Transmembrane</keyword>
<feature type="domain" description="Solute-binding protein family 5" evidence="6">
    <location>
        <begin position="87"/>
        <end position="182"/>
    </location>
</feature>